<evidence type="ECO:0000256" key="8">
    <source>
        <dbReference type="ARBA" id="ARBA00022989"/>
    </source>
</evidence>
<comment type="subunit">
    <text evidence="10">Probably a homodimer.</text>
</comment>
<evidence type="ECO:0000256" key="10">
    <source>
        <dbReference type="HAMAP-Rule" id="MF_01499"/>
    </source>
</evidence>
<dbReference type="InterPro" id="IPR014046">
    <property type="entry name" value="C-di-AMP_synthase"/>
</dbReference>
<dbReference type="PANTHER" id="PTHR34185">
    <property type="entry name" value="DIADENYLATE CYCLASE"/>
    <property type="match status" value="1"/>
</dbReference>
<dbReference type="PROSITE" id="PS51794">
    <property type="entry name" value="DAC"/>
    <property type="match status" value="1"/>
</dbReference>
<dbReference type="GO" id="GO:0004016">
    <property type="term" value="F:adenylate cyclase activity"/>
    <property type="evidence" value="ECO:0007669"/>
    <property type="project" value="UniProtKB-UniRule"/>
</dbReference>
<proteinExistence type="inferred from homology"/>
<feature type="transmembrane region" description="Helical" evidence="10">
    <location>
        <begin position="36"/>
        <end position="53"/>
    </location>
</feature>
<dbReference type="InterPro" id="IPR050338">
    <property type="entry name" value="DisA"/>
</dbReference>
<reference evidence="12 13" key="1">
    <citation type="journal article" date="2018" name="Sci. Adv.">
        <title>Multi-heme cytochromes provide a pathway for survival in energy-limited environments.</title>
        <authorList>
            <person name="Deng X."/>
            <person name="Dohmae N."/>
            <person name="Nealson K.H."/>
            <person name="Hashimoto K."/>
            <person name="Okamoto A."/>
        </authorList>
    </citation>
    <scope>NUCLEOTIDE SEQUENCE [LARGE SCALE GENOMIC DNA]</scope>
    <source>
        <strain evidence="12 13">IS5</strain>
    </source>
</reference>
<organism evidence="12 13">
    <name type="scientific">Desulfovibrio ferrophilus</name>
    <dbReference type="NCBI Taxonomy" id="241368"/>
    <lineage>
        <taxon>Bacteria</taxon>
        <taxon>Pseudomonadati</taxon>
        <taxon>Thermodesulfobacteriota</taxon>
        <taxon>Desulfovibrionia</taxon>
        <taxon>Desulfovibrionales</taxon>
        <taxon>Desulfovibrionaceae</taxon>
        <taxon>Desulfovibrio</taxon>
    </lineage>
</organism>
<dbReference type="GO" id="GO:0005524">
    <property type="term" value="F:ATP binding"/>
    <property type="evidence" value="ECO:0007669"/>
    <property type="project" value="UniProtKB-UniRule"/>
</dbReference>
<keyword evidence="5 10" id="KW-0548">Nucleotidyltransferase</keyword>
<comment type="caution">
    <text evidence="10">Lacks conserved residue(s) required for the propagation of feature annotation.</text>
</comment>
<dbReference type="FunFam" id="3.40.1700.10:FF:000002">
    <property type="entry name" value="Diadenylate cyclase"/>
    <property type="match status" value="1"/>
</dbReference>
<dbReference type="OrthoDB" id="9807385at2"/>
<evidence type="ECO:0000256" key="5">
    <source>
        <dbReference type="ARBA" id="ARBA00022695"/>
    </source>
</evidence>
<evidence type="ECO:0000313" key="12">
    <source>
        <dbReference type="EMBL" id="BBD07000.1"/>
    </source>
</evidence>
<evidence type="ECO:0000256" key="6">
    <source>
        <dbReference type="ARBA" id="ARBA00022741"/>
    </source>
</evidence>
<dbReference type="PIRSF" id="PIRSF004793">
    <property type="entry name" value="UCP004793"/>
    <property type="match status" value="1"/>
</dbReference>
<evidence type="ECO:0000256" key="2">
    <source>
        <dbReference type="ARBA" id="ARBA00022475"/>
    </source>
</evidence>
<feature type="transmembrane region" description="Helical" evidence="10">
    <location>
        <begin position="59"/>
        <end position="80"/>
    </location>
</feature>
<protein>
    <recommendedName>
        <fullName evidence="10">Diadenylate cyclase</fullName>
        <shortName evidence="10">DAC</shortName>
        <ecNumber evidence="10">2.7.7.85</ecNumber>
    </recommendedName>
    <alternativeName>
        <fullName evidence="10">Cyclic-di-AMP synthase</fullName>
        <shortName evidence="10">c-di-AMP synthase</shortName>
    </alternativeName>
</protein>
<keyword evidence="8 10" id="KW-1133">Transmembrane helix</keyword>
<dbReference type="EMBL" id="AP017378">
    <property type="protein sequence ID" value="BBD07000.1"/>
    <property type="molecule type" value="Genomic_DNA"/>
</dbReference>
<dbReference type="Pfam" id="PF02457">
    <property type="entry name" value="DAC"/>
    <property type="match status" value="1"/>
</dbReference>
<dbReference type="InterPro" id="IPR003390">
    <property type="entry name" value="DNA_integrity_scan_DisA_N"/>
</dbReference>
<gene>
    <name evidence="10" type="primary">dacA</name>
    <name evidence="12" type="ORF">DFE_0274</name>
</gene>
<dbReference type="InterPro" id="IPR034701">
    <property type="entry name" value="CdaA"/>
</dbReference>
<accession>A0A2Z6AUV8</accession>
<dbReference type="GO" id="GO:0106408">
    <property type="term" value="F:diadenylate cyclase activity"/>
    <property type="evidence" value="ECO:0007669"/>
    <property type="project" value="UniProtKB-EC"/>
</dbReference>
<evidence type="ECO:0000256" key="7">
    <source>
        <dbReference type="ARBA" id="ARBA00022840"/>
    </source>
</evidence>
<dbReference type="PANTHER" id="PTHR34185:SF1">
    <property type="entry name" value="DIADENYLATE CYCLASE"/>
    <property type="match status" value="1"/>
</dbReference>
<dbReference type="Gene3D" id="3.40.1700.10">
    <property type="entry name" value="DNA integrity scanning protein, DisA, N-terminal domain"/>
    <property type="match status" value="1"/>
</dbReference>
<keyword evidence="6 10" id="KW-0547">Nucleotide-binding</keyword>
<dbReference type="Pfam" id="PF19293">
    <property type="entry name" value="CdaA_N"/>
    <property type="match status" value="1"/>
</dbReference>
<keyword evidence="7 10" id="KW-0067">ATP-binding</keyword>
<keyword evidence="13" id="KW-1185">Reference proteome</keyword>
<dbReference type="AlphaFoldDB" id="A0A2Z6AUV8"/>
<comment type="similarity">
    <text evidence="10">Belongs to the adenylate cyclase family. DacA/CdaA subfamily.</text>
</comment>
<dbReference type="NCBIfam" id="TIGR00159">
    <property type="entry name" value="diadenylate cyclase CdaA"/>
    <property type="match status" value="1"/>
</dbReference>
<dbReference type="EC" id="2.7.7.85" evidence="10"/>
<evidence type="ECO:0000256" key="4">
    <source>
        <dbReference type="ARBA" id="ARBA00022692"/>
    </source>
</evidence>
<evidence type="ECO:0000256" key="3">
    <source>
        <dbReference type="ARBA" id="ARBA00022679"/>
    </source>
</evidence>
<dbReference type="SUPFAM" id="SSF143597">
    <property type="entry name" value="YojJ-like"/>
    <property type="match status" value="1"/>
</dbReference>
<feature type="transmembrane region" description="Helical" evidence="10">
    <location>
        <begin position="6"/>
        <end position="29"/>
    </location>
</feature>
<dbReference type="HAMAP" id="MF_01499">
    <property type="entry name" value="DacA"/>
    <property type="match status" value="1"/>
</dbReference>
<dbReference type="Proteomes" id="UP000269883">
    <property type="component" value="Chromosome"/>
</dbReference>
<sequence length="249" mass="27510">MIDFGWFQISWREVVDIALVAFIFYRLILLIRGTRAVSVFWGLVLVVVVYYLSGQFGLLTLNWLLANFLGSIFLVVIILFQRDIRNALSQVGAGRFWRRPPLQDDIFTQVVAAVLSMASKRVGALVVIEKNVPLGDIMERGVELDAKISTDLLRTIFDTATPLHDGAAVIRAGRLAAAGCILPLAVGIRRKASFGTRHRAAIGVTQETDAIAVVVSEERGEISVAIGGRLTAALDEVRLKRVLRRAWEK</sequence>
<evidence type="ECO:0000256" key="1">
    <source>
        <dbReference type="ARBA" id="ARBA00000877"/>
    </source>
</evidence>
<dbReference type="InterPro" id="IPR036888">
    <property type="entry name" value="DNA_integrity_DisA_N_sf"/>
</dbReference>
<keyword evidence="3 10" id="KW-0808">Transferase</keyword>
<keyword evidence="4 10" id="KW-0812">Transmembrane</keyword>
<feature type="domain" description="DAC" evidence="11">
    <location>
        <begin position="81"/>
        <end position="236"/>
    </location>
</feature>
<evidence type="ECO:0000313" key="13">
    <source>
        <dbReference type="Proteomes" id="UP000269883"/>
    </source>
</evidence>
<dbReference type="GO" id="GO:0006171">
    <property type="term" value="P:cAMP biosynthetic process"/>
    <property type="evidence" value="ECO:0007669"/>
    <property type="project" value="InterPro"/>
</dbReference>
<keyword evidence="2 10" id="KW-1003">Cell membrane</keyword>
<dbReference type="InterPro" id="IPR045585">
    <property type="entry name" value="CdaA_N"/>
</dbReference>
<evidence type="ECO:0000259" key="11">
    <source>
        <dbReference type="PROSITE" id="PS51794"/>
    </source>
</evidence>
<dbReference type="RefSeq" id="WP_126375823.1">
    <property type="nucleotide sequence ID" value="NZ_AP017378.1"/>
</dbReference>
<comment type="catalytic activity">
    <reaction evidence="1 10">
        <text>2 ATP = 3',3'-c-di-AMP + 2 diphosphate</text>
        <dbReference type="Rhea" id="RHEA:35655"/>
        <dbReference type="ChEBI" id="CHEBI:30616"/>
        <dbReference type="ChEBI" id="CHEBI:33019"/>
        <dbReference type="ChEBI" id="CHEBI:71500"/>
        <dbReference type="EC" id="2.7.7.85"/>
    </reaction>
</comment>
<keyword evidence="9 10" id="KW-0472">Membrane</keyword>
<evidence type="ECO:0000256" key="9">
    <source>
        <dbReference type="ARBA" id="ARBA00023136"/>
    </source>
</evidence>
<comment type="function">
    <text evidence="10">Catalyzes the condensation of 2 ATP molecules into cyclic di-AMP (c-di-AMP), a second messenger used to regulate differing processes in different bacteria.</text>
</comment>
<dbReference type="KEGG" id="dfl:DFE_0274"/>
<name>A0A2Z6AUV8_9BACT</name>